<protein>
    <recommendedName>
        <fullName evidence="4">E3 SUMO-protein ligase NSE2</fullName>
    </recommendedName>
    <alternativeName>
        <fullName evidence="11">E3 SUMO-protein transferase NSE2</fullName>
    </alternativeName>
    <alternativeName>
        <fullName evidence="12">Non-structural maintenance of chromosomes element 2 homolog</fullName>
    </alternativeName>
</protein>
<evidence type="ECO:0000256" key="5">
    <source>
        <dbReference type="ARBA" id="ARBA00022679"/>
    </source>
</evidence>
<accession>A0A6M2DHS1</accession>
<keyword evidence="7 13" id="KW-0863">Zinc-finger</keyword>
<name>A0A6M2DHS1_XENCH</name>
<evidence type="ECO:0000256" key="3">
    <source>
        <dbReference type="ARBA" id="ARBA00008212"/>
    </source>
</evidence>
<evidence type="ECO:0000259" key="14">
    <source>
        <dbReference type="PROSITE" id="PS51044"/>
    </source>
</evidence>
<evidence type="ECO:0000256" key="6">
    <source>
        <dbReference type="ARBA" id="ARBA00022723"/>
    </source>
</evidence>
<evidence type="ECO:0000256" key="13">
    <source>
        <dbReference type="PROSITE-ProRule" id="PRU00452"/>
    </source>
</evidence>
<dbReference type="PROSITE" id="PS51044">
    <property type="entry name" value="ZF_SP_RING"/>
    <property type="match status" value="1"/>
</dbReference>
<keyword evidence="10" id="KW-0539">Nucleus</keyword>
<dbReference type="GO" id="GO:0008270">
    <property type="term" value="F:zinc ion binding"/>
    <property type="evidence" value="ECO:0007669"/>
    <property type="project" value="UniProtKB-KW"/>
</dbReference>
<keyword evidence="9" id="KW-0862">Zinc</keyword>
<comment type="pathway">
    <text evidence="2">Protein modification; protein sumoylation.</text>
</comment>
<dbReference type="Pfam" id="PF11789">
    <property type="entry name" value="zf-Nse"/>
    <property type="match status" value="1"/>
</dbReference>
<organism evidence="15">
    <name type="scientific">Xenopsylla cheopis</name>
    <name type="common">Oriental rat flea</name>
    <name type="synonym">Pulex cheopis</name>
    <dbReference type="NCBI Taxonomy" id="163159"/>
    <lineage>
        <taxon>Eukaryota</taxon>
        <taxon>Metazoa</taxon>
        <taxon>Ecdysozoa</taxon>
        <taxon>Arthropoda</taxon>
        <taxon>Hexapoda</taxon>
        <taxon>Insecta</taxon>
        <taxon>Pterygota</taxon>
        <taxon>Neoptera</taxon>
        <taxon>Endopterygota</taxon>
        <taxon>Siphonaptera</taxon>
        <taxon>Pulicidae</taxon>
        <taxon>Xenopsyllinae</taxon>
        <taxon>Xenopsylla</taxon>
    </lineage>
</organism>
<dbReference type="PANTHER" id="PTHR21330:SF1">
    <property type="entry name" value="E3 SUMO-PROTEIN LIGASE NSE2"/>
    <property type="match status" value="1"/>
</dbReference>
<sequence length="193" mass="21803">MEQNFDDILQKSLELLNTNSEVLLSNLPGENSNIRNEFSSLCEEYCKQDLLLEAQKMAFNTASLCADVETMEEVYGSTYKDAVSKLPSPIVHQKFIHFSEKLNENVYKRLDFGEDTSTSNENAALDPFTKKPISIPIKNNKCGHIYDKDSVMRILEINPKIRCPVVGCRVKTLFTVSNLSVGSVDQEQTVELE</sequence>
<keyword evidence="5" id="KW-0808">Transferase</keyword>
<comment type="similarity">
    <text evidence="3">Belongs to the NSE2 family.</text>
</comment>
<keyword evidence="6" id="KW-0479">Metal-binding</keyword>
<evidence type="ECO:0000256" key="1">
    <source>
        <dbReference type="ARBA" id="ARBA00004123"/>
    </source>
</evidence>
<evidence type="ECO:0000256" key="4">
    <source>
        <dbReference type="ARBA" id="ARBA00020923"/>
    </source>
</evidence>
<dbReference type="PANTHER" id="PTHR21330">
    <property type="entry name" value="E3 SUMO-PROTEIN LIGASE NSE2"/>
    <property type="match status" value="1"/>
</dbReference>
<proteinExistence type="inferred from homology"/>
<feature type="domain" description="SP-RING-type" evidence="14">
    <location>
        <begin position="108"/>
        <end position="193"/>
    </location>
</feature>
<dbReference type="InterPro" id="IPR026846">
    <property type="entry name" value="Nse2(Mms21)"/>
</dbReference>
<dbReference type="GO" id="GO:0016925">
    <property type="term" value="P:protein sumoylation"/>
    <property type="evidence" value="ECO:0007669"/>
    <property type="project" value="TreeGrafter"/>
</dbReference>
<evidence type="ECO:0000256" key="10">
    <source>
        <dbReference type="ARBA" id="ARBA00023242"/>
    </source>
</evidence>
<evidence type="ECO:0000256" key="2">
    <source>
        <dbReference type="ARBA" id="ARBA00004718"/>
    </source>
</evidence>
<evidence type="ECO:0000313" key="15">
    <source>
        <dbReference type="EMBL" id="NOV45875.1"/>
    </source>
</evidence>
<dbReference type="Gene3D" id="3.30.40.10">
    <property type="entry name" value="Zinc/RING finger domain, C3HC4 (zinc finger)"/>
    <property type="match status" value="1"/>
</dbReference>
<evidence type="ECO:0000256" key="7">
    <source>
        <dbReference type="ARBA" id="ARBA00022771"/>
    </source>
</evidence>
<comment type="subcellular location">
    <subcellularLocation>
        <location evidence="1">Nucleus</location>
    </subcellularLocation>
</comment>
<dbReference type="AlphaFoldDB" id="A0A6M2DHS1"/>
<reference evidence="15" key="1">
    <citation type="submission" date="2020-03" db="EMBL/GenBank/DDBJ databases">
        <title>Transcriptomic Profiling of the Digestive Tract of the Rat Flea, Xenopsylla cheopis, Following Blood Feeding and Infection with Yersinia pestis.</title>
        <authorList>
            <person name="Bland D.M."/>
            <person name="Martens C.A."/>
            <person name="Virtaneva K."/>
            <person name="Kanakabandi K."/>
            <person name="Long D."/>
            <person name="Rosenke R."/>
            <person name="Saturday G.A."/>
            <person name="Hoyt F.H."/>
            <person name="Bruno D.P."/>
            <person name="Ribeiro J.M.C."/>
            <person name="Hinnebusch J."/>
        </authorList>
    </citation>
    <scope>NUCLEOTIDE SEQUENCE</scope>
</reference>
<keyword evidence="8" id="KW-0833">Ubl conjugation pathway</keyword>
<evidence type="ECO:0000256" key="8">
    <source>
        <dbReference type="ARBA" id="ARBA00022786"/>
    </source>
</evidence>
<dbReference type="GO" id="GO:0061665">
    <property type="term" value="F:SUMO ligase activity"/>
    <property type="evidence" value="ECO:0007669"/>
    <property type="project" value="TreeGrafter"/>
</dbReference>
<evidence type="ECO:0000256" key="9">
    <source>
        <dbReference type="ARBA" id="ARBA00022833"/>
    </source>
</evidence>
<dbReference type="GO" id="GO:0000724">
    <property type="term" value="P:double-strand break repair via homologous recombination"/>
    <property type="evidence" value="ECO:0007669"/>
    <property type="project" value="InterPro"/>
</dbReference>
<dbReference type="InterPro" id="IPR013083">
    <property type="entry name" value="Znf_RING/FYVE/PHD"/>
</dbReference>
<dbReference type="GO" id="GO:0005634">
    <property type="term" value="C:nucleus"/>
    <property type="evidence" value="ECO:0007669"/>
    <property type="project" value="UniProtKB-SubCell"/>
</dbReference>
<dbReference type="InterPro" id="IPR004181">
    <property type="entry name" value="Znf_MIZ"/>
</dbReference>
<evidence type="ECO:0000256" key="11">
    <source>
        <dbReference type="ARBA" id="ARBA00031731"/>
    </source>
</evidence>
<evidence type="ECO:0000256" key="12">
    <source>
        <dbReference type="ARBA" id="ARBA00032533"/>
    </source>
</evidence>
<dbReference type="GO" id="GO:0030915">
    <property type="term" value="C:Smc5-Smc6 complex"/>
    <property type="evidence" value="ECO:0007669"/>
    <property type="project" value="InterPro"/>
</dbReference>
<dbReference type="EMBL" id="GIIL01002149">
    <property type="protein sequence ID" value="NOV45875.1"/>
    <property type="molecule type" value="Transcribed_RNA"/>
</dbReference>